<dbReference type="InterPro" id="IPR001789">
    <property type="entry name" value="Sig_transdc_resp-reg_receiver"/>
</dbReference>
<proteinExistence type="predicted"/>
<organism evidence="5 6">
    <name type="scientific">Stieleria maiorica</name>
    <dbReference type="NCBI Taxonomy" id="2795974"/>
    <lineage>
        <taxon>Bacteria</taxon>
        <taxon>Pseudomonadati</taxon>
        <taxon>Planctomycetota</taxon>
        <taxon>Planctomycetia</taxon>
        <taxon>Pirellulales</taxon>
        <taxon>Pirellulaceae</taxon>
        <taxon>Stieleria</taxon>
    </lineage>
</organism>
<evidence type="ECO:0000256" key="2">
    <source>
        <dbReference type="ARBA" id="ARBA00023012"/>
    </source>
</evidence>
<dbReference type="InterPro" id="IPR011006">
    <property type="entry name" value="CheY-like_superfamily"/>
</dbReference>
<evidence type="ECO:0000313" key="5">
    <source>
        <dbReference type="EMBL" id="QEF97206.1"/>
    </source>
</evidence>
<evidence type="ECO:0000256" key="1">
    <source>
        <dbReference type="ARBA" id="ARBA00022553"/>
    </source>
</evidence>
<reference evidence="5 6" key="1">
    <citation type="submission" date="2019-02" db="EMBL/GenBank/DDBJ databases">
        <title>Planctomycetal bacteria perform biofilm scaping via a novel small molecule.</title>
        <authorList>
            <person name="Jeske O."/>
            <person name="Boedeker C."/>
            <person name="Wiegand S."/>
            <person name="Breitling P."/>
            <person name="Kallscheuer N."/>
            <person name="Jogler M."/>
            <person name="Rohde M."/>
            <person name="Petersen J."/>
            <person name="Medema M.H."/>
            <person name="Surup F."/>
            <person name="Jogler C."/>
        </authorList>
    </citation>
    <scope>NUCLEOTIDE SEQUENCE [LARGE SCALE GENOMIC DNA]</scope>
    <source>
        <strain evidence="5 6">Mal15</strain>
    </source>
</reference>
<dbReference type="Pfam" id="PF13581">
    <property type="entry name" value="HATPase_c_2"/>
    <property type="match status" value="1"/>
</dbReference>
<dbReference type="SMART" id="SM00448">
    <property type="entry name" value="REC"/>
    <property type="match status" value="1"/>
</dbReference>
<keyword evidence="2" id="KW-0902">Two-component regulatory system</keyword>
<dbReference type="PANTHER" id="PTHR44591:SF14">
    <property type="entry name" value="PROTEIN PILG"/>
    <property type="match status" value="1"/>
</dbReference>
<feature type="domain" description="Response regulatory" evidence="4">
    <location>
        <begin position="3"/>
        <end position="118"/>
    </location>
</feature>
<evidence type="ECO:0000313" key="6">
    <source>
        <dbReference type="Proteomes" id="UP000321353"/>
    </source>
</evidence>
<dbReference type="SUPFAM" id="SSF52172">
    <property type="entry name" value="CheY-like"/>
    <property type="match status" value="1"/>
</dbReference>
<keyword evidence="1 3" id="KW-0597">Phosphoprotein</keyword>
<dbReference type="CDD" id="cd00156">
    <property type="entry name" value="REC"/>
    <property type="match status" value="1"/>
</dbReference>
<name>A0A5B9MAE5_9BACT</name>
<dbReference type="Gene3D" id="3.30.565.10">
    <property type="entry name" value="Histidine kinase-like ATPase, C-terminal domain"/>
    <property type="match status" value="1"/>
</dbReference>
<protein>
    <submittedName>
        <fullName evidence="5">Response regulator MprA</fullName>
    </submittedName>
</protein>
<dbReference type="Pfam" id="PF00072">
    <property type="entry name" value="Response_reg"/>
    <property type="match status" value="1"/>
</dbReference>
<dbReference type="InterPro" id="IPR036890">
    <property type="entry name" value="HATPase_C_sf"/>
</dbReference>
<dbReference type="InterPro" id="IPR003594">
    <property type="entry name" value="HATPase_dom"/>
</dbReference>
<accession>A0A5B9MAE5</accession>
<keyword evidence="6" id="KW-1185">Reference proteome</keyword>
<dbReference type="GO" id="GO:0000160">
    <property type="term" value="P:phosphorelay signal transduction system"/>
    <property type="evidence" value="ECO:0007669"/>
    <property type="project" value="UniProtKB-KW"/>
</dbReference>
<dbReference type="PANTHER" id="PTHR44591">
    <property type="entry name" value="STRESS RESPONSE REGULATOR PROTEIN 1"/>
    <property type="match status" value="1"/>
</dbReference>
<dbReference type="AlphaFoldDB" id="A0A5B9MAE5"/>
<dbReference type="Gene3D" id="3.40.50.2300">
    <property type="match status" value="1"/>
</dbReference>
<dbReference type="RefSeq" id="WP_147866920.1">
    <property type="nucleotide sequence ID" value="NZ_CP036264.1"/>
</dbReference>
<feature type="modified residue" description="4-aspartylphosphate" evidence="3">
    <location>
        <position position="53"/>
    </location>
</feature>
<sequence length="300" mass="32698">MTTILVVDDSRVDQTLVQGVLSNDREFELRFANQGAEAMDSIRQQAPDLVVTDLMMPEMDGLQLVRCIRQEAPEVPVIVMTAMGSAANAIEALEVGAASFVPKLQLTERLSDTVHQVLLLKHAGHPYGGVVKCLADAELTFHLRSDITLIPQFVDLVQKTTSGLGICDATETIRISLALEEALLNALVHGNYELTDEVAGNGINPKSEVFCSRSTEPPYRDRVIFVSLHVSGDAVTFVVRDEGPGFDVAQLPDEHDLTPFEGGLGRGVRLMRSFMDQVAFNAKGNEVTLVRRFKPTADGP</sequence>
<dbReference type="CDD" id="cd16936">
    <property type="entry name" value="HATPase_RsbW-like"/>
    <property type="match status" value="1"/>
</dbReference>
<dbReference type="PROSITE" id="PS50110">
    <property type="entry name" value="RESPONSE_REGULATORY"/>
    <property type="match status" value="1"/>
</dbReference>
<gene>
    <name evidence="5" type="primary">mprA_2</name>
    <name evidence="5" type="ORF">Mal15_12440</name>
</gene>
<dbReference type="EMBL" id="CP036264">
    <property type="protein sequence ID" value="QEF97206.1"/>
    <property type="molecule type" value="Genomic_DNA"/>
</dbReference>
<dbReference type="SUPFAM" id="SSF55874">
    <property type="entry name" value="ATPase domain of HSP90 chaperone/DNA topoisomerase II/histidine kinase"/>
    <property type="match status" value="1"/>
</dbReference>
<evidence type="ECO:0000259" key="4">
    <source>
        <dbReference type="PROSITE" id="PS50110"/>
    </source>
</evidence>
<evidence type="ECO:0000256" key="3">
    <source>
        <dbReference type="PROSITE-ProRule" id="PRU00169"/>
    </source>
</evidence>
<dbReference type="KEGG" id="smam:Mal15_12440"/>
<dbReference type="InterPro" id="IPR050595">
    <property type="entry name" value="Bact_response_regulator"/>
</dbReference>
<dbReference type="Proteomes" id="UP000321353">
    <property type="component" value="Chromosome"/>
</dbReference>